<dbReference type="Proteomes" id="UP001060085">
    <property type="component" value="Linkage Group LG03"/>
</dbReference>
<evidence type="ECO:0000313" key="2">
    <source>
        <dbReference type="Proteomes" id="UP001060085"/>
    </source>
</evidence>
<sequence>MENEEFLNLKFLQLRCSRIQEWNTCTDPFPCLQQLVLDCCFYLKEIPSSLGEISSLSMIEVRDCSKGADRSAWEILNERLDLGDDGFQVLVSS</sequence>
<organism evidence="1 2">
    <name type="scientific">Catharanthus roseus</name>
    <name type="common">Madagascar periwinkle</name>
    <name type="synonym">Vinca rosea</name>
    <dbReference type="NCBI Taxonomy" id="4058"/>
    <lineage>
        <taxon>Eukaryota</taxon>
        <taxon>Viridiplantae</taxon>
        <taxon>Streptophyta</taxon>
        <taxon>Embryophyta</taxon>
        <taxon>Tracheophyta</taxon>
        <taxon>Spermatophyta</taxon>
        <taxon>Magnoliopsida</taxon>
        <taxon>eudicotyledons</taxon>
        <taxon>Gunneridae</taxon>
        <taxon>Pentapetalae</taxon>
        <taxon>asterids</taxon>
        <taxon>lamiids</taxon>
        <taxon>Gentianales</taxon>
        <taxon>Apocynaceae</taxon>
        <taxon>Rauvolfioideae</taxon>
        <taxon>Vinceae</taxon>
        <taxon>Catharanthinae</taxon>
        <taxon>Catharanthus</taxon>
    </lineage>
</organism>
<comment type="caution">
    <text evidence="1">The sequence shown here is derived from an EMBL/GenBank/DDBJ whole genome shotgun (WGS) entry which is preliminary data.</text>
</comment>
<evidence type="ECO:0000313" key="1">
    <source>
        <dbReference type="EMBL" id="KAI5670274.1"/>
    </source>
</evidence>
<reference evidence="2" key="1">
    <citation type="journal article" date="2023" name="Nat. Plants">
        <title>Single-cell RNA sequencing provides a high-resolution roadmap for understanding the multicellular compartmentation of specialized metabolism.</title>
        <authorList>
            <person name="Sun S."/>
            <person name="Shen X."/>
            <person name="Li Y."/>
            <person name="Li Y."/>
            <person name="Wang S."/>
            <person name="Li R."/>
            <person name="Zhang H."/>
            <person name="Shen G."/>
            <person name="Guo B."/>
            <person name="Wei J."/>
            <person name="Xu J."/>
            <person name="St-Pierre B."/>
            <person name="Chen S."/>
            <person name="Sun C."/>
        </authorList>
    </citation>
    <scope>NUCLEOTIDE SEQUENCE [LARGE SCALE GENOMIC DNA]</scope>
</reference>
<dbReference type="EMBL" id="CM044703">
    <property type="protein sequence ID" value="KAI5670274.1"/>
    <property type="molecule type" value="Genomic_DNA"/>
</dbReference>
<protein>
    <submittedName>
        <fullName evidence="1">Uncharacterized protein</fullName>
    </submittedName>
</protein>
<gene>
    <name evidence="1" type="ORF">M9H77_10638</name>
</gene>
<accession>A0ACC0BCA8</accession>
<keyword evidence="2" id="KW-1185">Reference proteome</keyword>
<name>A0ACC0BCA8_CATRO</name>
<proteinExistence type="predicted"/>